<dbReference type="GO" id="GO:0005788">
    <property type="term" value="C:endoplasmic reticulum lumen"/>
    <property type="evidence" value="ECO:0007669"/>
    <property type="project" value="UniProtKB-SubCell"/>
</dbReference>
<keyword evidence="7" id="KW-0256">Endoplasmic reticulum</keyword>
<evidence type="ECO:0000256" key="6">
    <source>
        <dbReference type="ARBA" id="ARBA00022729"/>
    </source>
</evidence>
<dbReference type="FunFam" id="3.90.550.10:FF:000065">
    <property type="entry name" value="UDP-glucose:glycoprotein glucosyltransferase, putative"/>
    <property type="match status" value="1"/>
</dbReference>
<feature type="domain" description="UGGT thioredoxin-like" evidence="12">
    <location>
        <begin position="277"/>
        <end position="408"/>
    </location>
</feature>
<dbReference type="SUPFAM" id="SSF53448">
    <property type="entry name" value="Nucleotide-diphospho-sugar transferases"/>
    <property type="match status" value="1"/>
</dbReference>
<evidence type="ECO:0000256" key="7">
    <source>
        <dbReference type="ARBA" id="ARBA00022824"/>
    </source>
</evidence>
<keyword evidence="6 10" id="KW-0732">Signal</keyword>
<keyword evidence="8" id="KW-0325">Glycoprotein</keyword>
<keyword evidence="17" id="KW-1185">Reference proteome</keyword>
<evidence type="ECO:0000256" key="1">
    <source>
        <dbReference type="ARBA" id="ARBA00001913"/>
    </source>
</evidence>
<evidence type="ECO:0000259" key="14">
    <source>
        <dbReference type="Pfam" id="PF18403"/>
    </source>
</evidence>
<feature type="domain" description="UGGT thioredoxin-like" evidence="11">
    <location>
        <begin position="42"/>
        <end position="224"/>
    </location>
</feature>
<protein>
    <submittedName>
        <fullName evidence="16">Uu.00g138740.m01.CDS01</fullName>
    </submittedName>
</protein>
<dbReference type="Pfam" id="PF18401">
    <property type="entry name" value="Thioredoxin_13"/>
    <property type="match status" value="1"/>
</dbReference>
<feature type="domain" description="UDP-glucose:glycoprotein glucosyltransferase thioredoxin-like" evidence="14">
    <location>
        <begin position="670"/>
        <end position="865"/>
    </location>
</feature>
<evidence type="ECO:0000259" key="12">
    <source>
        <dbReference type="Pfam" id="PF18401"/>
    </source>
</evidence>
<evidence type="ECO:0000313" key="16">
    <source>
        <dbReference type="EMBL" id="CAJ2508848.1"/>
    </source>
</evidence>
<dbReference type="Pfam" id="PF18404">
    <property type="entry name" value="Glyco_transf_24"/>
    <property type="match status" value="1"/>
</dbReference>
<name>A0AAI8VQP4_9PEZI</name>
<evidence type="ECO:0000256" key="3">
    <source>
        <dbReference type="ARBA" id="ARBA00004922"/>
    </source>
</evidence>
<organism evidence="16 17">
    <name type="scientific">Anthostomella pinea</name>
    <dbReference type="NCBI Taxonomy" id="933095"/>
    <lineage>
        <taxon>Eukaryota</taxon>
        <taxon>Fungi</taxon>
        <taxon>Dikarya</taxon>
        <taxon>Ascomycota</taxon>
        <taxon>Pezizomycotina</taxon>
        <taxon>Sordariomycetes</taxon>
        <taxon>Xylariomycetidae</taxon>
        <taxon>Xylariales</taxon>
        <taxon>Xylariaceae</taxon>
        <taxon>Anthostomella</taxon>
    </lineage>
</organism>
<feature type="domain" description="UGGT thioredoxin-like" evidence="13">
    <location>
        <begin position="414"/>
        <end position="658"/>
    </location>
</feature>
<proteinExistence type="inferred from homology"/>
<dbReference type="InterPro" id="IPR040497">
    <property type="entry name" value="Glyco_transf_24"/>
</dbReference>
<dbReference type="PANTHER" id="PTHR11226">
    <property type="entry name" value="UDP-GLUCOSE GLYCOPROTEIN:GLUCOSYLTRANSFERASE"/>
    <property type="match status" value="1"/>
</dbReference>
<dbReference type="Pfam" id="PF18402">
    <property type="entry name" value="Thioredoxin_14"/>
    <property type="match status" value="1"/>
</dbReference>
<evidence type="ECO:0000256" key="4">
    <source>
        <dbReference type="ARBA" id="ARBA00006351"/>
    </source>
</evidence>
<dbReference type="InterPro" id="IPR009448">
    <property type="entry name" value="UDP-g_GGtrans"/>
</dbReference>
<dbReference type="CDD" id="cd06432">
    <property type="entry name" value="GT8_HUGT1_C_like"/>
    <property type="match status" value="1"/>
</dbReference>
<evidence type="ECO:0000256" key="9">
    <source>
        <dbReference type="SAM" id="MobiDB-lite"/>
    </source>
</evidence>
<dbReference type="GO" id="GO:0003980">
    <property type="term" value="F:UDP-glucose:glycoprotein glucosyltransferase activity"/>
    <property type="evidence" value="ECO:0007669"/>
    <property type="project" value="InterPro"/>
</dbReference>
<comment type="cofactor">
    <cofactor evidence="1">
        <name>Ca(2+)</name>
        <dbReference type="ChEBI" id="CHEBI:29108"/>
    </cofactor>
</comment>
<dbReference type="InterPro" id="IPR040525">
    <property type="entry name" value="UGGT_TRXL_4"/>
</dbReference>
<feature type="chain" id="PRO_5042604136" evidence="10">
    <location>
        <begin position="29"/>
        <end position="1501"/>
    </location>
</feature>
<feature type="signal peptide" evidence="10">
    <location>
        <begin position="1"/>
        <end position="28"/>
    </location>
</feature>
<comment type="pathway">
    <text evidence="3">Protein modification; protein glycosylation.</text>
</comment>
<evidence type="ECO:0000256" key="2">
    <source>
        <dbReference type="ARBA" id="ARBA00004319"/>
    </source>
</evidence>
<evidence type="ECO:0000256" key="8">
    <source>
        <dbReference type="ARBA" id="ARBA00023180"/>
    </source>
</evidence>
<dbReference type="GO" id="GO:0051082">
    <property type="term" value="F:unfolded protein binding"/>
    <property type="evidence" value="ECO:0007669"/>
    <property type="project" value="TreeGrafter"/>
</dbReference>
<dbReference type="InterPro" id="IPR040694">
    <property type="entry name" value="UGGT_TRXL_2"/>
</dbReference>
<dbReference type="GO" id="GO:0036503">
    <property type="term" value="P:ERAD pathway"/>
    <property type="evidence" value="ECO:0007669"/>
    <property type="project" value="TreeGrafter"/>
</dbReference>
<evidence type="ECO:0000259" key="13">
    <source>
        <dbReference type="Pfam" id="PF18402"/>
    </source>
</evidence>
<comment type="subcellular location">
    <subcellularLocation>
        <location evidence="2">Endoplasmic reticulum lumen</location>
    </subcellularLocation>
</comment>
<accession>A0AAI8VQP4</accession>
<gene>
    <name evidence="16" type="ORF">KHLLAP_LOCUS9316</name>
</gene>
<feature type="domain" description="Glucosyltransferase 24 catalytic" evidence="15">
    <location>
        <begin position="1187"/>
        <end position="1453"/>
    </location>
</feature>
<sequence length="1501" mass="168759">MNRFLKLPCGLAASLLATAWLNPGHVVAGPSVNVAMKAAFPAPPYLVELLETAAGENATSYFPLLDRIADGSFAKATTDKALFDRFLEVLQEDGYMDSPEALSTFKLALSLRTAAPRIEAHYQYYDTAVVPALEEAKENCEEWILFGYKQYCSPAMVLPDADGDVSGDLQLRWLPFDRALGSGPDAVLYADITKPSFGSFHKALVDRARKGEVSYRLRHRANQRGELEPLPVSGYGVELQLKRTDYIVIDDREAEEAGASEAHKSLPVEVVLDEEEEVSDLKPLSSSELASLGLKAGSFIMQSEDPLQTLIKLTQDFPKFSTSIAAHNASDAFIAEHHQNRAQSVPAGMNLLWMNGVQLIERQVDPFTLIDSIRRERKLIKGVTELGLTGKEAVSLLGNHEVTMAKPDDDPRRFDWRDEIEEGRVIIWLNNIEKDKRYAEYPTSLMALMQRTYPGQIPPVRKDLFNLILPVDFASPEDLNVVVGQLQGFIKRLLPIRFGLVPLTRTKEADNRAKVVYHLLENYGLASLMSYLESCSTGKPSTQFDAANFDKAIKDRTARAEATPLPFKEILESEHHEKELELSKHWIERLNADTEVPPVFFNGLAIPREKAWLQRMSMKLTSDLQMVQQGIYMGKVDEDMWIPDLFLENAPARRNLYIFPDSDNSLTVLDVNKLHTEHDDLFTHIPVIEASEDTSRESWAALTVIADLSSTAGLNLLLSALSFRRNNPGIRLDIVNNPGSTGNSHEVNTLLMKDISKLPEIENMEALEVLLSGDIVVQDNGYDSALSRFLTTAGVTPGDQLLILNGRVIGPITAKAPFKEDDFQQLLEFEQSTRILPVYKAAETLGLTEKIYSPLAAAKLTSITALSTISDLPEGIFESAPTLRTAMFDSWNSTYTAIDVGDATNANIHFVAVLNPTSEVGQKWAPMLKVLSELHGVHLRIFLNPREKLEELPVKRFYRYVLRSEPSFEESGKVESQGATFKGLPSEALLNLGMDMPPAWLAAAKDSVQDLDNLKLSSIKTDVDAVYELEHILIEGHSRETSGNPPRGVQLLLDTELDPRFDDTIIMANIGYFQFKANPGYYNIQLKEGRSSEIFDIVSVGGKGYEAVPGDEGTDTALMDFQGTTLYPRLQRKPGMEQEDVLEDNSSAGGGDLLSRGLKFAEGILGGSKSKSKSKSTTVSTEVNAEINIFSVASGHLYERMLNIMMVSVMKNTNHTVKFWFIEQFLSPSFKGFIPHLAEEYGFKYEMVTYKWPHWLRQQKEKQREIWGYKILFLDVLFPLSLDKVIFVDADQIVRTDMMDLVNHDLDGAPYGFTPMCDSRTEMEGFRFWKQGYWKNYLRGEPYHISALYVVDLRRFRQLAAGDRLRQQYHQLSADPASLSNLDQDLPNHMQFTIPIHSLPQEWLWCETWCSDESQKEARTIDLCNNPQTKEPKLDRARRQVPEWTVYDDEIAAVERRVKGLPAEGKKVGGDEDQKVLNRDGKNPKGRRFEEELKTRTKDEL</sequence>
<evidence type="ECO:0000313" key="17">
    <source>
        <dbReference type="Proteomes" id="UP001295740"/>
    </source>
</evidence>
<keyword evidence="5" id="KW-0808">Transferase</keyword>
<dbReference type="Pfam" id="PF06427">
    <property type="entry name" value="UDP-g_GGTase"/>
    <property type="match status" value="1"/>
</dbReference>
<evidence type="ECO:0000259" key="15">
    <source>
        <dbReference type="Pfam" id="PF18404"/>
    </source>
</evidence>
<dbReference type="Proteomes" id="UP001295740">
    <property type="component" value="Unassembled WGS sequence"/>
</dbReference>
<dbReference type="InterPro" id="IPR040692">
    <property type="entry name" value="UGGT_TRXL_3"/>
</dbReference>
<evidence type="ECO:0000256" key="10">
    <source>
        <dbReference type="SAM" id="SignalP"/>
    </source>
</evidence>
<dbReference type="GO" id="GO:0018279">
    <property type="term" value="P:protein N-linked glycosylation via asparagine"/>
    <property type="evidence" value="ECO:0007669"/>
    <property type="project" value="TreeGrafter"/>
</dbReference>
<dbReference type="Pfam" id="PF18403">
    <property type="entry name" value="Thioredoxin_15"/>
    <property type="match status" value="1"/>
</dbReference>
<dbReference type="InterPro" id="IPR040693">
    <property type="entry name" value="UGGT_TRXL_1"/>
</dbReference>
<comment type="caution">
    <text evidence="16">The sequence shown here is derived from an EMBL/GenBank/DDBJ whole genome shotgun (WGS) entry which is preliminary data.</text>
</comment>
<dbReference type="EMBL" id="CAUWAG010000012">
    <property type="protein sequence ID" value="CAJ2508848.1"/>
    <property type="molecule type" value="Genomic_DNA"/>
</dbReference>
<reference evidence="16" key="1">
    <citation type="submission" date="2023-10" db="EMBL/GenBank/DDBJ databases">
        <authorList>
            <person name="Hackl T."/>
        </authorList>
    </citation>
    <scope>NUCLEOTIDE SEQUENCE</scope>
</reference>
<comment type="similarity">
    <text evidence="4">Belongs to the glycosyltransferase 8 family.</text>
</comment>
<dbReference type="Pfam" id="PF18400">
    <property type="entry name" value="Thioredoxin_12"/>
    <property type="match status" value="1"/>
</dbReference>
<evidence type="ECO:0000259" key="11">
    <source>
        <dbReference type="Pfam" id="PF18400"/>
    </source>
</evidence>
<feature type="region of interest" description="Disordered" evidence="9">
    <location>
        <begin position="1461"/>
        <end position="1501"/>
    </location>
</feature>
<evidence type="ECO:0000256" key="5">
    <source>
        <dbReference type="ARBA" id="ARBA00022679"/>
    </source>
</evidence>
<dbReference type="PANTHER" id="PTHR11226:SF0">
    <property type="entry name" value="UDP-GLUCOSE:GLYCOPROTEIN GLUCOSYLTRANSFERASE"/>
    <property type="match status" value="1"/>
</dbReference>
<dbReference type="InterPro" id="IPR029044">
    <property type="entry name" value="Nucleotide-diphossugar_trans"/>
</dbReference>
<dbReference type="Gene3D" id="3.90.550.10">
    <property type="entry name" value="Spore Coat Polysaccharide Biosynthesis Protein SpsA, Chain A"/>
    <property type="match status" value="1"/>
</dbReference>